<organism evidence="7">
    <name type="scientific">Candidatus Nitrotoga fabula</name>
    <dbReference type="NCBI Taxonomy" id="2182327"/>
    <lineage>
        <taxon>Bacteria</taxon>
        <taxon>Pseudomonadati</taxon>
        <taxon>Pseudomonadota</taxon>
        <taxon>Betaproteobacteria</taxon>
        <taxon>Nitrosomonadales</taxon>
        <taxon>Gallionellaceae</taxon>
        <taxon>Candidatus Nitrotoga</taxon>
    </lineage>
</organism>
<dbReference type="InterPro" id="IPR010664">
    <property type="entry name" value="LipoPS_assembly_LptC-rel"/>
</dbReference>
<dbReference type="EMBL" id="LS423452">
    <property type="protein sequence ID" value="SPS04500.1"/>
    <property type="molecule type" value="Genomic_DNA"/>
</dbReference>
<dbReference type="Pfam" id="PF06835">
    <property type="entry name" value="LptC"/>
    <property type="match status" value="1"/>
</dbReference>
<name>A0A2X0QRM8_9PROT</name>
<dbReference type="PANTHER" id="PTHR37481">
    <property type="entry name" value="LIPOPOLYSACCHARIDE EXPORT SYSTEM PROTEIN LPTC"/>
    <property type="match status" value="1"/>
</dbReference>
<keyword evidence="2" id="KW-0997">Cell inner membrane</keyword>
<keyword evidence="1" id="KW-1003">Cell membrane</keyword>
<dbReference type="GO" id="GO:0030288">
    <property type="term" value="C:outer membrane-bounded periplasmic space"/>
    <property type="evidence" value="ECO:0007669"/>
    <property type="project" value="TreeGrafter"/>
</dbReference>
<keyword evidence="3 6" id="KW-0812">Transmembrane</keyword>
<feature type="transmembrane region" description="Helical" evidence="6">
    <location>
        <begin position="12"/>
        <end position="30"/>
    </location>
</feature>
<keyword evidence="5 6" id="KW-0472">Membrane</keyword>
<protein>
    <submittedName>
        <fullName evidence="7">Putative Lipopolysaccharide export system protein LptC</fullName>
    </submittedName>
</protein>
<dbReference type="GO" id="GO:0017089">
    <property type="term" value="F:glycolipid transfer activity"/>
    <property type="evidence" value="ECO:0007669"/>
    <property type="project" value="TreeGrafter"/>
</dbReference>
<evidence type="ECO:0000313" key="7">
    <source>
        <dbReference type="EMBL" id="SPS04500.1"/>
    </source>
</evidence>
<evidence type="ECO:0000256" key="3">
    <source>
        <dbReference type="ARBA" id="ARBA00022692"/>
    </source>
</evidence>
<dbReference type="InterPro" id="IPR026265">
    <property type="entry name" value="LptC"/>
</dbReference>
<keyword evidence="4 6" id="KW-1133">Transmembrane helix</keyword>
<evidence type="ECO:0000256" key="4">
    <source>
        <dbReference type="ARBA" id="ARBA00022989"/>
    </source>
</evidence>
<evidence type="ECO:0000256" key="5">
    <source>
        <dbReference type="ARBA" id="ARBA00023136"/>
    </source>
</evidence>
<sequence length="196" mass="22144">MNPSIVMDRLRSWFVLIPLLLLLGAIYWLSQQVEPLPVKPDNSMRHDPDFMINQFTATTLNVQGKPQYVMSARKLIHYPDDNSTHVEAPALSSFEPDKPPLHIYADKGMMSGKGDEVFLHENVKIVRAASTDQSEMTFTTSYLHVIPDLGLAETDQPVMLVDERNIVRAIGMKFDSKAHIVKLLAQVRSQHVPKNP</sequence>
<dbReference type="GO" id="GO:0015221">
    <property type="term" value="F:lipopolysaccharide transmembrane transporter activity"/>
    <property type="evidence" value="ECO:0007669"/>
    <property type="project" value="InterPro"/>
</dbReference>
<evidence type="ECO:0000256" key="6">
    <source>
        <dbReference type="SAM" id="Phobius"/>
    </source>
</evidence>
<reference evidence="7" key="1">
    <citation type="submission" date="2018-05" db="EMBL/GenBank/DDBJ databases">
        <authorList>
            <person name="Lanie J.A."/>
            <person name="Ng W.-L."/>
            <person name="Kazmierczak K.M."/>
            <person name="Andrzejewski T.M."/>
            <person name="Davidsen T.M."/>
            <person name="Wayne K.J."/>
            <person name="Tettelin H."/>
            <person name="Glass J.I."/>
            <person name="Rusch D."/>
            <person name="Podicherti R."/>
            <person name="Tsui H.-C.T."/>
            <person name="Winkler M.E."/>
        </authorList>
    </citation>
    <scope>NUCLEOTIDE SEQUENCE</scope>
    <source>
        <strain evidence="7">KNB</strain>
    </source>
</reference>
<dbReference type="Gene3D" id="2.60.450.10">
    <property type="entry name" value="Lipopolysaccharide (LPS) transport protein A like domain"/>
    <property type="match status" value="1"/>
</dbReference>
<dbReference type="InterPro" id="IPR052363">
    <property type="entry name" value="LPS_export_LptC"/>
</dbReference>
<evidence type="ECO:0000256" key="2">
    <source>
        <dbReference type="ARBA" id="ARBA00022519"/>
    </source>
</evidence>
<dbReference type="PANTHER" id="PTHR37481:SF1">
    <property type="entry name" value="LIPOPOLYSACCHARIDE EXPORT SYSTEM PROTEIN LPTC"/>
    <property type="match status" value="1"/>
</dbReference>
<proteinExistence type="predicted"/>
<dbReference type="GO" id="GO:0005886">
    <property type="term" value="C:plasma membrane"/>
    <property type="evidence" value="ECO:0007669"/>
    <property type="project" value="InterPro"/>
</dbReference>
<dbReference type="NCBIfam" id="TIGR04409">
    <property type="entry name" value="LptC_YrbK"/>
    <property type="match status" value="1"/>
</dbReference>
<accession>A0A2X0QRM8</accession>
<evidence type="ECO:0000256" key="1">
    <source>
        <dbReference type="ARBA" id="ARBA00022475"/>
    </source>
</evidence>
<gene>
    <name evidence="7" type="ORF">NITFAB_0089</name>
</gene>
<dbReference type="AlphaFoldDB" id="A0A2X0QRM8"/>